<dbReference type="Gene3D" id="1.10.150.650">
    <property type="match status" value="1"/>
</dbReference>
<keyword evidence="3" id="KW-1185">Reference proteome</keyword>
<dbReference type="RefSeq" id="WP_009142574.1">
    <property type="nucleotide sequence ID" value="NZ_GL830951.1"/>
</dbReference>
<dbReference type="PANTHER" id="PTHR42924">
    <property type="entry name" value="EXONUCLEASE"/>
    <property type="match status" value="1"/>
</dbReference>
<dbReference type="SMART" id="SM00481">
    <property type="entry name" value="POLIIIAc"/>
    <property type="match status" value="1"/>
</dbReference>
<dbReference type="PANTHER" id="PTHR42924:SF3">
    <property type="entry name" value="POLYMERASE_HISTIDINOL PHOSPHATASE N-TERMINAL DOMAIN-CONTAINING PROTEIN"/>
    <property type="match status" value="1"/>
</dbReference>
<dbReference type="InterPro" id="IPR004013">
    <property type="entry name" value="PHP_dom"/>
</dbReference>
<dbReference type="Pfam" id="PF02811">
    <property type="entry name" value="PHP"/>
    <property type="match status" value="1"/>
</dbReference>
<dbReference type="EMBL" id="AEVO01000013">
    <property type="protein sequence ID" value="EFY07857.1"/>
    <property type="molecule type" value="Genomic_DNA"/>
</dbReference>
<evidence type="ECO:0000313" key="2">
    <source>
        <dbReference type="EMBL" id="EFY07857.1"/>
    </source>
</evidence>
<dbReference type="InterPro" id="IPR052018">
    <property type="entry name" value="PHP_domain"/>
</dbReference>
<evidence type="ECO:0000313" key="3">
    <source>
        <dbReference type="Proteomes" id="UP000018458"/>
    </source>
</evidence>
<evidence type="ECO:0000259" key="1">
    <source>
        <dbReference type="SMART" id="SM00481"/>
    </source>
</evidence>
<dbReference type="GO" id="GO:0004534">
    <property type="term" value="F:5'-3' RNA exonuclease activity"/>
    <property type="evidence" value="ECO:0007669"/>
    <property type="project" value="TreeGrafter"/>
</dbReference>
<protein>
    <submittedName>
        <fullName evidence="2">PHP domain protein</fullName>
        <ecNumber evidence="2">3.1.3.-</ecNumber>
    </submittedName>
</protein>
<comment type="caution">
    <text evidence="2">The sequence shown here is derived from an EMBL/GenBank/DDBJ whole genome shotgun (WGS) entry which is preliminary data.</text>
</comment>
<keyword evidence="2" id="KW-0378">Hydrolase</keyword>
<dbReference type="CDD" id="cd07438">
    <property type="entry name" value="PHP_HisPPase_AMP"/>
    <property type="match status" value="1"/>
</dbReference>
<dbReference type="InterPro" id="IPR016195">
    <property type="entry name" value="Pol/histidinol_Pase-like"/>
</dbReference>
<gene>
    <name evidence="2" type="ORF">HMPREF9444_00351</name>
</gene>
<dbReference type="EC" id="3.1.3.-" evidence="2"/>
<dbReference type="Proteomes" id="UP000018458">
    <property type="component" value="Unassembled WGS sequence"/>
</dbReference>
<dbReference type="eggNOG" id="COG0613">
    <property type="taxonomic scope" value="Bacteria"/>
</dbReference>
<name>E8LI36_SUCHY</name>
<reference evidence="2 3" key="1">
    <citation type="submission" date="2011-01" db="EMBL/GenBank/DDBJ databases">
        <authorList>
            <person name="Weinstock G."/>
            <person name="Sodergren E."/>
            <person name="Clifton S."/>
            <person name="Fulton L."/>
            <person name="Fulton B."/>
            <person name="Courtney L."/>
            <person name="Fronick C."/>
            <person name="Harrison M."/>
            <person name="Strong C."/>
            <person name="Farmer C."/>
            <person name="Delahaunty K."/>
            <person name="Markovic C."/>
            <person name="Hall O."/>
            <person name="Minx P."/>
            <person name="Tomlinson C."/>
            <person name="Mitreva M."/>
            <person name="Hou S."/>
            <person name="Chen J."/>
            <person name="Wollam A."/>
            <person name="Pepin K.H."/>
            <person name="Johnson M."/>
            <person name="Bhonagiri V."/>
            <person name="Zhang X."/>
            <person name="Suruliraj S."/>
            <person name="Warren W."/>
            <person name="Chinwalla A."/>
            <person name="Mardis E.R."/>
            <person name="Wilson R.K."/>
        </authorList>
    </citation>
    <scope>NUCLEOTIDE SEQUENCE [LARGE SCALE GENOMIC DNA]</scope>
    <source>
        <strain evidence="3">DSM 22608 / JCM 16073 / KCTC 15190 / YIT 12066</strain>
    </source>
</reference>
<dbReference type="SUPFAM" id="SSF89550">
    <property type="entry name" value="PHP domain-like"/>
    <property type="match status" value="1"/>
</dbReference>
<dbReference type="STRING" id="762983.HMPREF9444_00351"/>
<dbReference type="AlphaFoldDB" id="E8LI36"/>
<proteinExistence type="predicted"/>
<sequence>MFDLHIHSLYSNDGEYSPTDLVRQCVKSGINVMAITDHNTVAATGEAKKSALEHNIDYIPGIEIDCTFKNTNFHVLGLGINFNDAVYKEIENNIRTQGQTISYSRLQKIRELGFNIKEDDLHALSKHSFWPETWTGEMFAEIVLNHPDYKDHPLLKPFRSGGERSDNPLANFYWDFFAQGRSCFVKASYPDMTNIIDIIHQTHGYAVLAHPCVNLKGKMQLLTDIIKAGIDGIEAFSSYHTKEQAAYIFDIVKQNHLFTTCGSDYHGKIKPAIRLGQHHCTLTAEEMEKQLISLL</sequence>
<dbReference type="Gene3D" id="3.20.20.140">
    <property type="entry name" value="Metal-dependent hydrolases"/>
    <property type="match status" value="1"/>
</dbReference>
<dbReference type="InterPro" id="IPR003141">
    <property type="entry name" value="Pol/His_phosphatase_N"/>
</dbReference>
<dbReference type="GO" id="GO:0035312">
    <property type="term" value="F:5'-3' DNA exonuclease activity"/>
    <property type="evidence" value="ECO:0007669"/>
    <property type="project" value="TreeGrafter"/>
</dbReference>
<organism evidence="2 3">
    <name type="scientific">Succinatimonas hippei (strain DSM 22608 / JCM 16073 / KCTC 15190 / YIT 12066)</name>
    <dbReference type="NCBI Taxonomy" id="762983"/>
    <lineage>
        <taxon>Bacteria</taxon>
        <taxon>Pseudomonadati</taxon>
        <taxon>Pseudomonadota</taxon>
        <taxon>Gammaproteobacteria</taxon>
        <taxon>Aeromonadales</taxon>
        <taxon>Succinivibrionaceae</taxon>
        <taxon>Succinatimonas</taxon>
    </lineage>
</organism>
<feature type="domain" description="Polymerase/histidinol phosphatase N-terminal" evidence="1">
    <location>
        <begin position="2"/>
        <end position="68"/>
    </location>
</feature>
<accession>E8LI36</accession>
<dbReference type="HOGENOM" id="CLU_067347_1_2_6"/>